<dbReference type="GO" id="GO:0016020">
    <property type="term" value="C:membrane"/>
    <property type="evidence" value="ECO:0007669"/>
    <property type="project" value="UniProtKB-SubCell"/>
</dbReference>
<evidence type="ECO:0000256" key="5">
    <source>
        <dbReference type="ARBA" id="ARBA00023136"/>
    </source>
</evidence>
<dbReference type="InterPro" id="IPR010291">
    <property type="entry name" value="Ion_channel_UNC-93"/>
</dbReference>
<gene>
    <name evidence="7" type="ORF">CNEB1095_LOCUS934</name>
</gene>
<evidence type="ECO:0000256" key="4">
    <source>
        <dbReference type="ARBA" id="ARBA00022989"/>
    </source>
</evidence>
<dbReference type="InterPro" id="IPR036259">
    <property type="entry name" value="MFS_trans_sf"/>
</dbReference>
<dbReference type="Gene3D" id="1.20.1250.20">
    <property type="entry name" value="MFS general substrate transporter like domains"/>
    <property type="match status" value="1"/>
</dbReference>
<feature type="transmembrane region" description="Helical" evidence="6">
    <location>
        <begin position="105"/>
        <end position="126"/>
    </location>
</feature>
<comment type="subcellular location">
    <subcellularLocation>
        <location evidence="1">Membrane</location>
        <topology evidence="1">Multi-pass membrane protein</topology>
    </subcellularLocation>
</comment>
<dbReference type="PANTHER" id="PTHR19444:SF13">
    <property type="entry name" value="PROTEIN UNC-93 HOMOLOG A"/>
    <property type="match status" value="1"/>
</dbReference>
<feature type="transmembrane region" description="Helical" evidence="6">
    <location>
        <begin position="398"/>
        <end position="418"/>
    </location>
</feature>
<dbReference type="AlphaFoldDB" id="A0A7S0ST91"/>
<evidence type="ECO:0000256" key="2">
    <source>
        <dbReference type="ARBA" id="ARBA00009172"/>
    </source>
</evidence>
<dbReference type="EMBL" id="HBFD01001435">
    <property type="protein sequence ID" value="CAD8714617.1"/>
    <property type="molecule type" value="Transcribed_RNA"/>
</dbReference>
<comment type="similarity">
    <text evidence="2">Belongs to the unc-93 family.</text>
</comment>
<keyword evidence="3 6" id="KW-0812">Transmembrane</keyword>
<feature type="transmembrane region" description="Helical" evidence="6">
    <location>
        <begin position="44"/>
        <end position="67"/>
    </location>
</feature>
<dbReference type="SUPFAM" id="SSF103473">
    <property type="entry name" value="MFS general substrate transporter"/>
    <property type="match status" value="1"/>
</dbReference>
<keyword evidence="5 6" id="KW-0472">Membrane</keyword>
<feature type="transmembrane region" description="Helical" evidence="6">
    <location>
        <begin position="269"/>
        <end position="288"/>
    </location>
</feature>
<feature type="transmembrane region" description="Helical" evidence="6">
    <location>
        <begin position="132"/>
        <end position="153"/>
    </location>
</feature>
<feature type="transmembrane region" description="Helical" evidence="6">
    <location>
        <begin position="182"/>
        <end position="208"/>
    </location>
</feature>
<protein>
    <recommendedName>
        <fullName evidence="8">Major facilitator superfamily (MFS) profile domain-containing protein</fullName>
    </recommendedName>
</protein>
<proteinExistence type="inferred from homology"/>
<dbReference type="PANTHER" id="PTHR19444">
    <property type="entry name" value="UNC-93 RELATED"/>
    <property type="match status" value="1"/>
</dbReference>
<feature type="transmembrane region" description="Helical" evidence="6">
    <location>
        <begin position="333"/>
        <end position="352"/>
    </location>
</feature>
<accession>A0A7S0ST91</accession>
<evidence type="ECO:0008006" key="8">
    <source>
        <dbReference type="Google" id="ProtNLM"/>
    </source>
</evidence>
<evidence type="ECO:0000313" key="7">
    <source>
        <dbReference type="EMBL" id="CAD8714617.1"/>
    </source>
</evidence>
<feature type="transmembrane region" description="Helical" evidence="6">
    <location>
        <begin position="303"/>
        <end position="321"/>
    </location>
</feature>
<feature type="transmembrane region" description="Helical" evidence="6">
    <location>
        <begin position="424"/>
        <end position="445"/>
    </location>
</feature>
<dbReference type="Pfam" id="PF05978">
    <property type="entry name" value="UNC-93"/>
    <property type="match status" value="1"/>
</dbReference>
<evidence type="ECO:0000256" key="3">
    <source>
        <dbReference type="ARBA" id="ARBA00022692"/>
    </source>
</evidence>
<feature type="transmembrane region" description="Helical" evidence="6">
    <location>
        <begin position="358"/>
        <end position="377"/>
    </location>
</feature>
<organism evidence="7">
    <name type="scientific">Chromulina nebulosa</name>
    <dbReference type="NCBI Taxonomy" id="96789"/>
    <lineage>
        <taxon>Eukaryota</taxon>
        <taxon>Sar</taxon>
        <taxon>Stramenopiles</taxon>
        <taxon>Ochrophyta</taxon>
        <taxon>Chrysophyceae</taxon>
        <taxon>Chromulinales</taxon>
        <taxon>Chromulinaceae</taxon>
        <taxon>Chromulina</taxon>
    </lineage>
</organism>
<name>A0A7S0ST91_9STRA</name>
<keyword evidence="4 6" id="KW-1133">Transmembrane helix</keyword>
<dbReference type="InterPro" id="IPR051951">
    <property type="entry name" value="UNC-93_regulatory"/>
</dbReference>
<sequence length="514" mass="55839">MPIDSIPMFGNYEKSELNSLIKSSSASNNNNNILYSQDTLQRNFYAMAISFSVNHGCVTACLAYASTLLGNNLGSAGSGTLYVFYAITAFLLSKPIVSMVGPKNGLLYGVIGYSIYITGFMFAVIFHDIISAFSWIIMCSSAAIGGVAGGLLWTAQGRYFTEHCKLYSESTGRKTETITSDFAGSFAFIFLFIELFTKIIATFLYLIAPTSGSVVIFMTYSLLSIGTCFVMSGIDDLNDPGNWDFTYSHISTDAGAAAKLLYLDGKLPLLMPFQLTFGFASSFVPYYVFGTVIAESDNLGREWIGALSALVLFSGAVASLPAAQAANILGKSIVISIGGVALVMSSFVFFLFSNAELGTWFAILPLLILYGIGRGIWENTNKAVIADFYSDQIEKSTSAFAATSFFTGYASAMGYFAFPYIPRLGMAGLVVVSGIISLFCYRFAFSLYSIQKQSQTTDKMAIVRSHYLAHIEREKHNQSASDSYHANYNPSNRLISKNSSGHQLDISYNDSANI</sequence>
<feature type="transmembrane region" description="Helical" evidence="6">
    <location>
        <begin position="73"/>
        <end position="93"/>
    </location>
</feature>
<feature type="transmembrane region" description="Helical" evidence="6">
    <location>
        <begin position="214"/>
        <end position="234"/>
    </location>
</feature>
<evidence type="ECO:0000256" key="6">
    <source>
        <dbReference type="SAM" id="Phobius"/>
    </source>
</evidence>
<evidence type="ECO:0000256" key="1">
    <source>
        <dbReference type="ARBA" id="ARBA00004141"/>
    </source>
</evidence>
<reference evidence="7" key="1">
    <citation type="submission" date="2021-01" db="EMBL/GenBank/DDBJ databases">
        <authorList>
            <person name="Corre E."/>
            <person name="Pelletier E."/>
            <person name="Niang G."/>
            <person name="Scheremetjew M."/>
            <person name="Finn R."/>
            <person name="Kale V."/>
            <person name="Holt S."/>
            <person name="Cochrane G."/>
            <person name="Meng A."/>
            <person name="Brown T."/>
            <person name="Cohen L."/>
        </authorList>
    </citation>
    <scope>NUCLEOTIDE SEQUENCE</scope>
    <source>
        <strain evidence="7">UTEXLB2642</strain>
    </source>
</reference>